<organism evidence="1 2">
    <name type="scientific">Paenibacillus pinisoli</name>
    <dbReference type="NCBI Taxonomy" id="1276110"/>
    <lineage>
        <taxon>Bacteria</taxon>
        <taxon>Bacillati</taxon>
        <taxon>Bacillota</taxon>
        <taxon>Bacilli</taxon>
        <taxon>Bacillales</taxon>
        <taxon>Paenibacillaceae</taxon>
        <taxon>Paenibacillus</taxon>
    </lineage>
</organism>
<proteinExistence type="predicted"/>
<gene>
    <name evidence="1" type="ORF">D3P09_18500</name>
</gene>
<keyword evidence="2" id="KW-1185">Reference proteome</keyword>
<protein>
    <recommendedName>
        <fullName evidence="3">Exosporium protein C</fullName>
    </recommendedName>
</protein>
<name>A0A3A6PQB7_9BACL</name>
<dbReference type="Proteomes" id="UP000267798">
    <property type="component" value="Unassembled WGS sequence"/>
</dbReference>
<accession>A0A3A6PQB7</accession>
<comment type="caution">
    <text evidence="1">The sequence shown here is derived from an EMBL/GenBank/DDBJ whole genome shotgun (WGS) entry which is preliminary data.</text>
</comment>
<evidence type="ECO:0008006" key="3">
    <source>
        <dbReference type="Google" id="ProtNLM"/>
    </source>
</evidence>
<evidence type="ECO:0000313" key="1">
    <source>
        <dbReference type="EMBL" id="RJX38063.1"/>
    </source>
</evidence>
<evidence type="ECO:0000313" key="2">
    <source>
        <dbReference type="Proteomes" id="UP000267798"/>
    </source>
</evidence>
<dbReference type="AlphaFoldDB" id="A0A3A6PQB7"/>
<sequence>MTGPTGSGTSLQFAQTSATLAIPLDGTETVVLAIVQNAAANNRVKVDVSMQSNVILSSGNQRLDLRMRLYRDGVLLTEYRSESNFAGNDGNQRFIICSTYVDTPLAGVHTYQLRVAVITATNVSSVTVETRAMNNLITTFS</sequence>
<reference evidence="1 2" key="1">
    <citation type="submission" date="2018-09" db="EMBL/GenBank/DDBJ databases">
        <title>Paenibacillus aracenensis nov. sp. isolated from a cave in southern Spain.</title>
        <authorList>
            <person name="Jurado V."/>
            <person name="Gutierrez-Patricio S."/>
            <person name="Gonzalez-Pimentel J.L."/>
            <person name="Miller A.Z."/>
            <person name="Laiz L."/>
            <person name="Saiz-Jimenez C."/>
        </authorList>
    </citation>
    <scope>NUCLEOTIDE SEQUENCE [LARGE SCALE GENOMIC DNA]</scope>
    <source>
        <strain evidence="1 2">JCM 19203</strain>
    </source>
</reference>
<dbReference type="EMBL" id="QXQB01000004">
    <property type="protein sequence ID" value="RJX38063.1"/>
    <property type="molecule type" value="Genomic_DNA"/>
</dbReference>